<evidence type="ECO:0000313" key="3">
    <source>
        <dbReference type="Proteomes" id="UP001301769"/>
    </source>
</evidence>
<dbReference type="EMBL" id="MU858310">
    <property type="protein sequence ID" value="KAK4207224.1"/>
    <property type="molecule type" value="Genomic_DNA"/>
</dbReference>
<accession>A0AAN6XV26</accession>
<dbReference type="Proteomes" id="UP001301769">
    <property type="component" value="Unassembled WGS sequence"/>
</dbReference>
<comment type="caution">
    <text evidence="2">The sequence shown here is derived from an EMBL/GenBank/DDBJ whole genome shotgun (WGS) entry which is preliminary data.</text>
</comment>
<dbReference type="InterPro" id="IPR011022">
    <property type="entry name" value="Arrestin_C-like"/>
</dbReference>
<feature type="domain" description="Arrestin C-terminal-like" evidence="1">
    <location>
        <begin position="11"/>
        <end position="63"/>
    </location>
</feature>
<organism evidence="2 3">
    <name type="scientific">Rhypophila decipiens</name>
    <dbReference type="NCBI Taxonomy" id="261697"/>
    <lineage>
        <taxon>Eukaryota</taxon>
        <taxon>Fungi</taxon>
        <taxon>Dikarya</taxon>
        <taxon>Ascomycota</taxon>
        <taxon>Pezizomycotina</taxon>
        <taxon>Sordariomycetes</taxon>
        <taxon>Sordariomycetidae</taxon>
        <taxon>Sordariales</taxon>
        <taxon>Naviculisporaceae</taxon>
        <taxon>Rhypophila</taxon>
    </lineage>
</organism>
<reference evidence="2" key="2">
    <citation type="submission" date="2023-05" db="EMBL/GenBank/DDBJ databases">
        <authorList>
            <consortium name="Lawrence Berkeley National Laboratory"/>
            <person name="Steindorff A."/>
            <person name="Hensen N."/>
            <person name="Bonometti L."/>
            <person name="Westerberg I."/>
            <person name="Brannstrom I.O."/>
            <person name="Guillou S."/>
            <person name="Cros-Aarteil S."/>
            <person name="Calhoun S."/>
            <person name="Haridas S."/>
            <person name="Kuo A."/>
            <person name="Mondo S."/>
            <person name="Pangilinan J."/>
            <person name="Riley R."/>
            <person name="Labutti K."/>
            <person name="Andreopoulos B."/>
            <person name="Lipzen A."/>
            <person name="Chen C."/>
            <person name="Yanf M."/>
            <person name="Daum C."/>
            <person name="Ng V."/>
            <person name="Clum A."/>
            <person name="Ohm R."/>
            <person name="Martin F."/>
            <person name="Silar P."/>
            <person name="Natvig D."/>
            <person name="Lalanne C."/>
            <person name="Gautier V."/>
            <person name="Ament-Velasquez S.L."/>
            <person name="Kruys A."/>
            <person name="Hutchinson M.I."/>
            <person name="Powell A.J."/>
            <person name="Barry K."/>
            <person name="Miller A.N."/>
            <person name="Grigoriev I.V."/>
            <person name="Debuchy R."/>
            <person name="Gladieux P."/>
            <person name="Thoren M.H."/>
            <person name="Johannesson H."/>
        </authorList>
    </citation>
    <scope>NUCLEOTIDE SEQUENCE</scope>
    <source>
        <strain evidence="2">PSN293</strain>
    </source>
</reference>
<dbReference type="AlphaFoldDB" id="A0AAN6XV26"/>
<evidence type="ECO:0000259" key="1">
    <source>
        <dbReference type="Pfam" id="PF02752"/>
    </source>
</evidence>
<keyword evidence="3" id="KW-1185">Reference proteome</keyword>
<proteinExistence type="predicted"/>
<dbReference type="Pfam" id="PF02752">
    <property type="entry name" value="Arrestin_C"/>
    <property type="match status" value="1"/>
</dbReference>
<reference evidence="2" key="1">
    <citation type="journal article" date="2023" name="Mol. Phylogenet. Evol.">
        <title>Genome-scale phylogeny and comparative genomics of the fungal order Sordariales.</title>
        <authorList>
            <person name="Hensen N."/>
            <person name="Bonometti L."/>
            <person name="Westerberg I."/>
            <person name="Brannstrom I.O."/>
            <person name="Guillou S."/>
            <person name="Cros-Aarteil S."/>
            <person name="Calhoun S."/>
            <person name="Haridas S."/>
            <person name="Kuo A."/>
            <person name="Mondo S."/>
            <person name="Pangilinan J."/>
            <person name="Riley R."/>
            <person name="LaButti K."/>
            <person name="Andreopoulos B."/>
            <person name="Lipzen A."/>
            <person name="Chen C."/>
            <person name="Yan M."/>
            <person name="Daum C."/>
            <person name="Ng V."/>
            <person name="Clum A."/>
            <person name="Steindorff A."/>
            <person name="Ohm R.A."/>
            <person name="Martin F."/>
            <person name="Silar P."/>
            <person name="Natvig D.O."/>
            <person name="Lalanne C."/>
            <person name="Gautier V."/>
            <person name="Ament-Velasquez S.L."/>
            <person name="Kruys A."/>
            <person name="Hutchinson M.I."/>
            <person name="Powell A.J."/>
            <person name="Barry K."/>
            <person name="Miller A.N."/>
            <person name="Grigoriev I.V."/>
            <person name="Debuchy R."/>
            <person name="Gladieux P."/>
            <person name="Hiltunen Thoren M."/>
            <person name="Johannesson H."/>
        </authorList>
    </citation>
    <scope>NUCLEOTIDE SEQUENCE</scope>
    <source>
        <strain evidence="2">PSN293</strain>
    </source>
</reference>
<gene>
    <name evidence="2" type="ORF">QBC37DRAFT_380300</name>
</gene>
<name>A0AAN6XV26_9PEZI</name>
<protein>
    <recommendedName>
        <fullName evidence="1">Arrestin C-terminal-like domain-containing protein</fullName>
    </recommendedName>
</protein>
<sequence>MGSYLMQNMQRLPRRLVKCLQNINAKGIRIRHELRLVITIKNPDGHISELRATLPMTIFISPNITVDEGGNLVRQMPYEAAEEVATITPPAYGEHVPDQFYGPVTFFRLNNPRNSPTRPNSDRLLACNKPDNELQKVPSYKTAMKTPVKLLNTALPDYYLATSTLESGEELPTHEHS</sequence>
<evidence type="ECO:0000313" key="2">
    <source>
        <dbReference type="EMBL" id="KAK4207224.1"/>
    </source>
</evidence>